<feature type="transmembrane region" description="Helical" evidence="1">
    <location>
        <begin position="35"/>
        <end position="53"/>
    </location>
</feature>
<dbReference type="Pfam" id="PF13360">
    <property type="entry name" value="PQQ_2"/>
    <property type="match status" value="1"/>
</dbReference>
<dbReference type="EMBL" id="BONX01000035">
    <property type="protein sequence ID" value="GIG98591.1"/>
    <property type="molecule type" value="Genomic_DNA"/>
</dbReference>
<dbReference type="RefSeq" id="WP_203860014.1">
    <property type="nucleotide sequence ID" value="NZ_BAAAZQ010000025.1"/>
</dbReference>
<dbReference type="InterPro" id="IPR002372">
    <property type="entry name" value="PQQ_rpt_dom"/>
</dbReference>
<keyword evidence="4" id="KW-1185">Reference proteome</keyword>
<dbReference type="Proteomes" id="UP000621500">
    <property type="component" value="Unassembled WGS sequence"/>
</dbReference>
<comment type="caution">
    <text evidence="3">The sequence shown here is derived from an EMBL/GenBank/DDBJ whole genome shotgun (WGS) entry which is preliminary data.</text>
</comment>
<proteinExistence type="predicted"/>
<evidence type="ECO:0000256" key="1">
    <source>
        <dbReference type="SAM" id="Phobius"/>
    </source>
</evidence>
<name>A0ABQ4EVC3_9ACTN</name>
<dbReference type="Gene3D" id="2.130.10.10">
    <property type="entry name" value="YVTN repeat-like/Quinoprotein amine dehydrogenase"/>
    <property type="match status" value="1"/>
</dbReference>
<reference evidence="3 4" key="1">
    <citation type="submission" date="2021-01" db="EMBL/GenBank/DDBJ databases">
        <title>Whole genome shotgun sequence of Plantactinospora mayteni NBRC 109088.</title>
        <authorList>
            <person name="Komaki H."/>
            <person name="Tamura T."/>
        </authorList>
    </citation>
    <scope>NUCLEOTIDE SEQUENCE [LARGE SCALE GENOMIC DNA]</scope>
    <source>
        <strain evidence="3 4">NBRC 109088</strain>
    </source>
</reference>
<dbReference type="InterPro" id="IPR011047">
    <property type="entry name" value="Quinoprotein_ADH-like_sf"/>
</dbReference>
<gene>
    <name evidence="3" type="ORF">Pma05_51640</name>
</gene>
<keyword evidence="1" id="KW-0812">Transmembrane</keyword>
<organism evidence="3 4">
    <name type="scientific">Plantactinospora mayteni</name>
    <dbReference type="NCBI Taxonomy" id="566021"/>
    <lineage>
        <taxon>Bacteria</taxon>
        <taxon>Bacillati</taxon>
        <taxon>Actinomycetota</taxon>
        <taxon>Actinomycetes</taxon>
        <taxon>Micromonosporales</taxon>
        <taxon>Micromonosporaceae</taxon>
        <taxon>Plantactinospora</taxon>
    </lineage>
</organism>
<keyword evidence="1" id="KW-1133">Transmembrane helix</keyword>
<protein>
    <recommendedName>
        <fullName evidence="2">Pyrrolo-quinoline quinone repeat domain-containing protein</fullName>
    </recommendedName>
</protein>
<dbReference type="InterPro" id="IPR015943">
    <property type="entry name" value="WD40/YVTN_repeat-like_dom_sf"/>
</dbReference>
<evidence type="ECO:0000259" key="2">
    <source>
        <dbReference type="Pfam" id="PF13360"/>
    </source>
</evidence>
<sequence>MESRATVLIDLGDDRGLPDVETPPSPGSRRVSVRWLAGLLSGLLVLFGVTAAAPPGGALWPVGGFDVPAGSTYFVADDVLLVSAAPVGRPSTLSAYDLPSGDRRWTVPVSVAGRHYAERVGEILLVAELDSVGRRTVTAARSARTGAVRWSRPGRVIRVAGSDLGLGVSEVRSVSGAGRRLEGAVEAVDLVTGEVRWRLPLASTAVVQPVPGDPARVLIVHDNVTVELHDLATGALVGTGELPPADYAQSNPRVVGGRLVLRHPAGRQPAVSGYDLPGLTRRWTRPGDGIGEVIRDCGGLACLDGESWVVALDPLSGAERWRRARLQGWNSIVWSPDILIRPDVYDGRSLLAVADGAALRILGALPAGVVDCRAGASALVCRTAPDRLGVWRLAGPGRTPAARR</sequence>
<evidence type="ECO:0000313" key="4">
    <source>
        <dbReference type="Proteomes" id="UP000621500"/>
    </source>
</evidence>
<evidence type="ECO:0000313" key="3">
    <source>
        <dbReference type="EMBL" id="GIG98591.1"/>
    </source>
</evidence>
<dbReference type="SUPFAM" id="SSF50998">
    <property type="entry name" value="Quinoprotein alcohol dehydrogenase-like"/>
    <property type="match status" value="1"/>
</dbReference>
<keyword evidence="1" id="KW-0472">Membrane</keyword>
<feature type="domain" description="Pyrrolo-quinoline quinone repeat" evidence="2">
    <location>
        <begin position="182"/>
        <end position="323"/>
    </location>
</feature>
<accession>A0ABQ4EVC3</accession>